<dbReference type="AlphaFoldDB" id="A0A0F9QEB7"/>
<keyword evidence="1" id="KW-0472">Membrane</keyword>
<evidence type="ECO:0000313" key="2">
    <source>
        <dbReference type="EMBL" id="KKN40854.1"/>
    </source>
</evidence>
<reference evidence="2" key="1">
    <citation type="journal article" date="2015" name="Nature">
        <title>Complex archaea that bridge the gap between prokaryotes and eukaryotes.</title>
        <authorList>
            <person name="Spang A."/>
            <person name="Saw J.H."/>
            <person name="Jorgensen S.L."/>
            <person name="Zaremba-Niedzwiedzka K."/>
            <person name="Martijn J."/>
            <person name="Lind A.E."/>
            <person name="van Eijk R."/>
            <person name="Schleper C."/>
            <person name="Guy L."/>
            <person name="Ettema T.J."/>
        </authorList>
    </citation>
    <scope>NUCLEOTIDE SEQUENCE</scope>
</reference>
<name>A0A0F9QEB7_9ZZZZ</name>
<evidence type="ECO:0008006" key="3">
    <source>
        <dbReference type="Google" id="ProtNLM"/>
    </source>
</evidence>
<comment type="caution">
    <text evidence="2">The sequence shown here is derived from an EMBL/GenBank/DDBJ whole genome shotgun (WGS) entry which is preliminary data.</text>
</comment>
<dbReference type="EMBL" id="LAZR01001682">
    <property type="protein sequence ID" value="KKN40854.1"/>
    <property type="molecule type" value="Genomic_DNA"/>
</dbReference>
<organism evidence="2">
    <name type="scientific">marine sediment metagenome</name>
    <dbReference type="NCBI Taxonomy" id="412755"/>
    <lineage>
        <taxon>unclassified sequences</taxon>
        <taxon>metagenomes</taxon>
        <taxon>ecological metagenomes</taxon>
    </lineage>
</organism>
<protein>
    <recommendedName>
        <fullName evidence="3">Flp/Fap pilin component</fullName>
    </recommendedName>
</protein>
<accession>A0A0F9QEB7</accession>
<keyword evidence="1" id="KW-1133">Transmembrane helix</keyword>
<gene>
    <name evidence="2" type="ORF">LCGC14_0729260</name>
</gene>
<sequence>MSIKNILKKLGIKFREFFSDEYGGSLVEYALLIGFGLFVFFIITGVITSILDWTVGLSSDFLDIFGG</sequence>
<feature type="transmembrane region" description="Helical" evidence="1">
    <location>
        <begin position="29"/>
        <end position="51"/>
    </location>
</feature>
<proteinExistence type="predicted"/>
<keyword evidence="1" id="KW-0812">Transmembrane</keyword>
<evidence type="ECO:0000256" key="1">
    <source>
        <dbReference type="SAM" id="Phobius"/>
    </source>
</evidence>